<gene>
    <name evidence="7" type="ORF">TGEB3V08_LOCUS7608</name>
</gene>
<keyword evidence="4" id="KW-0445">Lipid transport</keyword>
<evidence type="ECO:0000256" key="1">
    <source>
        <dbReference type="ARBA" id="ARBA00006080"/>
    </source>
</evidence>
<accession>A0A7R9K2C3</accession>
<dbReference type="Pfam" id="PF15469">
    <property type="entry name" value="Sec5"/>
    <property type="match status" value="1"/>
</dbReference>
<organism evidence="7">
    <name type="scientific">Timema genevievae</name>
    <name type="common">Walking stick</name>
    <dbReference type="NCBI Taxonomy" id="629358"/>
    <lineage>
        <taxon>Eukaryota</taxon>
        <taxon>Metazoa</taxon>
        <taxon>Ecdysozoa</taxon>
        <taxon>Arthropoda</taxon>
        <taxon>Hexapoda</taxon>
        <taxon>Insecta</taxon>
        <taxon>Pterygota</taxon>
        <taxon>Neoptera</taxon>
        <taxon>Polyneoptera</taxon>
        <taxon>Phasmatodea</taxon>
        <taxon>Timematodea</taxon>
        <taxon>Timematoidea</taxon>
        <taxon>Timematidae</taxon>
        <taxon>Timema</taxon>
    </lineage>
</organism>
<dbReference type="GO" id="GO:0016020">
    <property type="term" value="C:membrane"/>
    <property type="evidence" value="ECO:0007669"/>
    <property type="project" value="TreeGrafter"/>
</dbReference>
<comment type="subunit">
    <text evidence="4">Component of the Golgi-associated retrograde protein (GARP) complex.</text>
</comment>
<protein>
    <recommendedName>
        <fullName evidence="2 4">Vacuolar protein sorting-associated protein 51 homolog</fullName>
    </recommendedName>
</protein>
<dbReference type="GO" id="GO:0015031">
    <property type="term" value="P:protein transport"/>
    <property type="evidence" value="ECO:0007669"/>
    <property type="project" value="UniProtKB-UniRule"/>
</dbReference>
<dbReference type="EMBL" id="OE842515">
    <property type="protein sequence ID" value="CAD7600333.1"/>
    <property type="molecule type" value="Genomic_DNA"/>
</dbReference>
<evidence type="ECO:0000256" key="2">
    <source>
        <dbReference type="ARBA" id="ARBA00016122"/>
    </source>
</evidence>
<dbReference type="PANTHER" id="PTHR15954">
    <property type="entry name" value="VACUOLAR PROTEIN SORTING-ASSOCIATED PROTEIN 51 HOMOLOG"/>
    <property type="match status" value="1"/>
</dbReference>
<comment type="similarity">
    <text evidence="1 4">Belongs to the VPS51 family.</text>
</comment>
<name>A0A7R9K2C3_TIMGE</name>
<dbReference type="GO" id="GO:0000938">
    <property type="term" value="C:GARP complex"/>
    <property type="evidence" value="ECO:0007669"/>
    <property type="project" value="UniProtKB-UniRule"/>
</dbReference>
<evidence type="ECO:0000313" key="7">
    <source>
        <dbReference type="EMBL" id="CAD7600333.1"/>
    </source>
</evidence>
<feature type="compositionally biased region" description="Basic and acidic residues" evidence="5">
    <location>
        <begin position="562"/>
        <end position="574"/>
    </location>
</feature>
<comment type="subcellular location">
    <subcellularLocation>
        <location evidence="4">Golgi apparatus</location>
        <location evidence="4">trans-Golgi network</location>
    </subcellularLocation>
</comment>
<dbReference type="GO" id="GO:0032456">
    <property type="term" value="P:endocytic recycling"/>
    <property type="evidence" value="ECO:0007669"/>
    <property type="project" value="TreeGrafter"/>
</dbReference>
<reference evidence="7" key="1">
    <citation type="submission" date="2020-11" db="EMBL/GenBank/DDBJ databases">
        <authorList>
            <person name="Tran Van P."/>
        </authorList>
    </citation>
    <scope>NUCLEOTIDE SEQUENCE</scope>
</reference>
<dbReference type="GO" id="GO:0042147">
    <property type="term" value="P:retrograde transport, endosome to Golgi"/>
    <property type="evidence" value="ECO:0007669"/>
    <property type="project" value="UniProtKB-UniRule"/>
</dbReference>
<keyword evidence="4" id="KW-0333">Golgi apparatus</keyword>
<sequence length="710" mass="81008">MGNYVVKSILGAPGQNCAPISPSSAVWSNTKQAPVQGRSQAKISEEVLAETPNCHGQRKECTLKQIMDQESEIVHDTQSLHSDMQTLVYENYNKFIAGTDTIRKMKNDFKKMEDEMDLLAKNMESITSFSEQISCTLQDTRQKITKLSGVHSLLKRLQFLFKLPAKLKDRMQDGQYAQAVQEYIHARRVLHHYSNMPSFQGIQADCEAIVEELKLKLREQFKSKDDIMEFVDQGSSGFLSDLCLVVASYNDIDDLDSFAMSQLSSFVFGNMERYFQLVQERIEKEQDGGDTAVLVRALDRFHRRLQAMNTLFTHSDFARTGTDIVLRAGRRQCRFHLQTLKIYFSDTLTRVRQTLAAPKLISQDGDSSSSLSELLTSLVLATVEKVKGILQDLLLFSQPDLTFGLKPHFREVFCMDNVREELVVGFFHHLTATARSFCNIGENKAPPALLLLLSKMCLEFEGSSVHYLLSQTDEWFNIEDRSKSGILTTEEEICSNMRTAAQELLNHYVRTQGLSVSQMLRKSVETRDWLHTIEPRTVRAVMKRVVEDIAAVDSQVGALYEEGQRTEHSSDSSRRTHSVSVSRHAYRSNWSTYTPSHLDSSLVTNMQKLFSERIEIFSSVDFSKVSILTGIIKISLKTFLECVRLRTFSRYGLQQIQVDTHYLQLYLWRFVTDENLVHFLLDEILGSAVHRCLEPVLMEPSVVDIICERG</sequence>
<comment type="function">
    <text evidence="4">Acts as component of the GARP complex that is involved in retrograde transport from early and late endosomes to the trans-Golgi network (TGN).</text>
</comment>
<dbReference type="InterPro" id="IPR014812">
    <property type="entry name" value="Vps51"/>
</dbReference>
<dbReference type="AlphaFoldDB" id="A0A7R9K2C3"/>
<dbReference type="GO" id="GO:0048193">
    <property type="term" value="P:Golgi vesicle transport"/>
    <property type="evidence" value="ECO:0007669"/>
    <property type="project" value="TreeGrafter"/>
</dbReference>
<dbReference type="PANTHER" id="PTHR15954:SF4">
    <property type="entry name" value="VACUOLAR PROTEIN SORTING-ASSOCIATED PROTEIN 51 HOMOLOG"/>
    <property type="match status" value="1"/>
</dbReference>
<evidence type="ECO:0000259" key="6">
    <source>
        <dbReference type="Pfam" id="PF15469"/>
    </source>
</evidence>
<proteinExistence type="inferred from homology"/>
<dbReference type="GO" id="GO:0007030">
    <property type="term" value="P:Golgi organization"/>
    <property type="evidence" value="ECO:0007669"/>
    <property type="project" value="UniProtKB-UniRule"/>
</dbReference>
<feature type="domain" description="Exocyst complex component EXOC2/Sec5 N-terminal" evidence="6">
    <location>
        <begin position="77"/>
        <end position="228"/>
    </location>
</feature>
<dbReference type="GO" id="GO:0006869">
    <property type="term" value="P:lipid transport"/>
    <property type="evidence" value="ECO:0007669"/>
    <property type="project" value="UniProtKB-UniRule"/>
</dbReference>
<feature type="region of interest" description="Disordered" evidence="5">
    <location>
        <begin position="561"/>
        <end position="580"/>
    </location>
</feature>
<evidence type="ECO:0000256" key="4">
    <source>
        <dbReference type="RuleBase" id="RU368010"/>
    </source>
</evidence>
<evidence type="ECO:0000256" key="5">
    <source>
        <dbReference type="SAM" id="MobiDB-lite"/>
    </source>
</evidence>
<dbReference type="GO" id="GO:1990745">
    <property type="term" value="C:EARP complex"/>
    <property type="evidence" value="ECO:0007669"/>
    <property type="project" value="TreeGrafter"/>
</dbReference>
<evidence type="ECO:0000256" key="3">
    <source>
        <dbReference type="ARBA" id="ARBA00022448"/>
    </source>
</evidence>
<keyword evidence="4" id="KW-0653">Protein transport</keyword>
<dbReference type="GO" id="GO:0007041">
    <property type="term" value="P:lysosomal transport"/>
    <property type="evidence" value="ECO:0007669"/>
    <property type="project" value="TreeGrafter"/>
</dbReference>
<keyword evidence="3 4" id="KW-0813">Transport</keyword>
<dbReference type="GO" id="GO:0005829">
    <property type="term" value="C:cytosol"/>
    <property type="evidence" value="ECO:0007669"/>
    <property type="project" value="GOC"/>
</dbReference>
<dbReference type="InterPro" id="IPR039481">
    <property type="entry name" value="EXOC2/Sec5_N_dom"/>
</dbReference>